<keyword evidence="4 6" id="KW-0408">Iron</keyword>
<organism evidence="7 8">
    <name type="scientific">Daucus carota subsp. sativus</name>
    <name type="common">Carrot</name>
    <dbReference type="NCBI Taxonomy" id="79200"/>
    <lineage>
        <taxon>Eukaryota</taxon>
        <taxon>Viridiplantae</taxon>
        <taxon>Streptophyta</taxon>
        <taxon>Embryophyta</taxon>
        <taxon>Tracheophyta</taxon>
        <taxon>Spermatophyta</taxon>
        <taxon>Magnoliopsida</taxon>
        <taxon>eudicotyledons</taxon>
        <taxon>Gunneridae</taxon>
        <taxon>Pentapetalae</taxon>
        <taxon>asterids</taxon>
        <taxon>campanulids</taxon>
        <taxon>Apiales</taxon>
        <taxon>Apiaceae</taxon>
        <taxon>Apioideae</taxon>
        <taxon>Scandiceae</taxon>
        <taxon>Daucinae</taxon>
        <taxon>Daucus</taxon>
        <taxon>Daucus sect. Daucus</taxon>
    </lineage>
</organism>
<dbReference type="Gene3D" id="2.60.120.330">
    <property type="entry name" value="B-lactam Antibiotic, Isopenicillin N Synthase, Chain"/>
    <property type="match status" value="1"/>
</dbReference>
<dbReference type="AlphaFoldDB" id="A0A165A1Z2"/>
<proteinExistence type="inferred from homology"/>
<dbReference type="Pfam" id="PF14226">
    <property type="entry name" value="DIOX_N"/>
    <property type="match status" value="1"/>
</dbReference>
<dbReference type="Proteomes" id="UP000077755">
    <property type="component" value="Chromosome 4"/>
</dbReference>
<evidence type="ECO:0000256" key="3">
    <source>
        <dbReference type="ARBA" id="ARBA00023002"/>
    </source>
</evidence>
<dbReference type="InterPro" id="IPR027443">
    <property type="entry name" value="IPNS-like_sf"/>
</dbReference>
<dbReference type="InterPro" id="IPR005123">
    <property type="entry name" value="Oxoglu/Fe-dep_dioxygenase_dom"/>
</dbReference>
<evidence type="ECO:0000256" key="4">
    <source>
        <dbReference type="ARBA" id="ARBA00023004"/>
    </source>
</evidence>
<dbReference type="OMA" id="AKWASAC"/>
<comment type="similarity">
    <text evidence="1 6">Belongs to the iron/ascorbate-dependent oxidoreductase family.</text>
</comment>
<dbReference type="SUPFAM" id="SSF51197">
    <property type="entry name" value="Clavaminate synthase-like"/>
    <property type="match status" value="1"/>
</dbReference>
<comment type="function">
    <text evidence="5">Probable 2-oxoglutarate-dependent dioxygenase that may be involved in glucosinolates biosynthesis. May play a role in the production of aliphatic glucosinolates.</text>
</comment>
<accession>A0A165A1Z2</accession>
<dbReference type="GO" id="GO:0016705">
    <property type="term" value="F:oxidoreductase activity, acting on paired donors, with incorporation or reduction of molecular oxygen"/>
    <property type="evidence" value="ECO:0007669"/>
    <property type="project" value="UniProtKB-ARBA"/>
</dbReference>
<dbReference type="PANTHER" id="PTHR47990">
    <property type="entry name" value="2-OXOGLUTARATE (2OG) AND FE(II)-DEPENDENT OXYGENASE SUPERFAMILY PROTEIN-RELATED"/>
    <property type="match status" value="1"/>
</dbReference>
<dbReference type="InterPro" id="IPR044861">
    <property type="entry name" value="IPNS-like_FE2OG_OXY"/>
</dbReference>
<evidence type="ECO:0000256" key="6">
    <source>
        <dbReference type="RuleBase" id="RU003682"/>
    </source>
</evidence>
<protein>
    <submittedName>
        <fullName evidence="7">Uncharacterized protein</fullName>
    </submittedName>
</protein>
<keyword evidence="8" id="KW-1185">Reference proteome</keyword>
<evidence type="ECO:0000256" key="1">
    <source>
        <dbReference type="ARBA" id="ARBA00008056"/>
    </source>
</evidence>
<gene>
    <name evidence="7" type="ORF">DCAR_0414843</name>
</gene>
<reference evidence="7" key="2">
    <citation type="submission" date="2022-03" db="EMBL/GenBank/DDBJ databases">
        <title>Draft title - Genomic analysis of global carrot germplasm unveils the trajectory of domestication and the origin of high carotenoid orange carrot.</title>
        <authorList>
            <person name="Iorizzo M."/>
            <person name="Ellison S."/>
            <person name="Senalik D."/>
            <person name="Macko-Podgorni A."/>
            <person name="Grzebelus D."/>
            <person name="Bostan H."/>
            <person name="Rolling W."/>
            <person name="Curaba J."/>
            <person name="Simon P."/>
        </authorList>
    </citation>
    <scope>NUCLEOTIDE SEQUENCE</scope>
    <source>
        <tissue evidence="7">Leaf</tissue>
    </source>
</reference>
<dbReference type="InterPro" id="IPR050231">
    <property type="entry name" value="Iron_ascorbate_oxido_reductase"/>
</dbReference>
<evidence type="ECO:0000256" key="2">
    <source>
        <dbReference type="ARBA" id="ARBA00022723"/>
    </source>
</evidence>
<dbReference type="EMBL" id="CP093346">
    <property type="protein sequence ID" value="WOG95520.1"/>
    <property type="molecule type" value="Genomic_DNA"/>
</dbReference>
<name>A0A165A1Z2_DAUCS</name>
<dbReference type="InterPro" id="IPR026992">
    <property type="entry name" value="DIOX_N"/>
</dbReference>
<dbReference type="Pfam" id="PF03171">
    <property type="entry name" value="2OG-FeII_Oxy"/>
    <property type="match status" value="1"/>
</dbReference>
<evidence type="ECO:0000313" key="8">
    <source>
        <dbReference type="Proteomes" id="UP000077755"/>
    </source>
</evidence>
<dbReference type="PROSITE" id="PS51471">
    <property type="entry name" value="FE2OG_OXY"/>
    <property type="match status" value="1"/>
</dbReference>
<sequence>MDLQAKPQLPIIDFTEANLRPGSGSWLLTSNEVRHALEEYGCFVAVYDKINMQMSNDVFRASKELFELPLETKVKNVSDNIYYGYLKLPVIPLYESLGIRNATTCDGIRSFGNTMFPSGNEKFCKTMHSHANQLAELEQMVARMVFKSYGVEKHYESHVNSMDYLLRVMKYRLPQKEESNVGAHVHTDKSFITILHENQVGGLEIKTKANEWIAMRIPPFCYLVMAGDALLAWSNGKIHSAFHQVIIKGEKQRFSVGLFSFVNGIIEAPEELVDKEHPRQYKPFHHYDLMDFYANDEDNKTECTMQAFRL</sequence>
<evidence type="ECO:0000256" key="5">
    <source>
        <dbReference type="ARBA" id="ARBA00057022"/>
    </source>
</evidence>
<dbReference type="Gramene" id="KZM96779">
    <property type="protein sequence ID" value="KZM96779"/>
    <property type="gene ID" value="DCAR_015859"/>
</dbReference>
<keyword evidence="2 6" id="KW-0479">Metal-binding</keyword>
<reference evidence="7" key="1">
    <citation type="journal article" date="2016" name="Nat. Genet.">
        <title>A high-quality carrot genome assembly provides new insights into carotenoid accumulation and asterid genome evolution.</title>
        <authorList>
            <person name="Iorizzo M."/>
            <person name="Ellison S."/>
            <person name="Senalik D."/>
            <person name="Zeng P."/>
            <person name="Satapoomin P."/>
            <person name="Huang J."/>
            <person name="Bowman M."/>
            <person name="Iovene M."/>
            <person name="Sanseverino W."/>
            <person name="Cavagnaro P."/>
            <person name="Yildiz M."/>
            <person name="Macko-Podgorni A."/>
            <person name="Moranska E."/>
            <person name="Grzebelus E."/>
            <person name="Grzebelus D."/>
            <person name="Ashrafi H."/>
            <person name="Zheng Z."/>
            <person name="Cheng S."/>
            <person name="Spooner D."/>
            <person name="Van Deynze A."/>
            <person name="Simon P."/>
        </authorList>
    </citation>
    <scope>NUCLEOTIDE SEQUENCE</scope>
    <source>
        <tissue evidence="7">Leaf</tissue>
    </source>
</reference>
<dbReference type="FunFam" id="2.60.120.330:FF:000022">
    <property type="entry name" value="Probable 2-oxoglutarate-dependent dioxygenase AOP1.2"/>
    <property type="match status" value="1"/>
</dbReference>
<dbReference type="GO" id="GO:0046872">
    <property type="term" value="F:metal ion binding"/>
    <property type="evidence" value="ECO:0007669"/>
    <property type="project" value="UniProtKB-KW"/>
</dbReference>
<evidence type="ECO:0000313" key="7">
    <source>
        <dbReference type="EMBL" id="WOG95520.1"/>
    </source>
</evidence>
<keyword evidence="3 6" id="KW-0560">Oxidoreductase</keyword>